<sequence>MTLHQPPVIVVVGSLHYDIMVDAPDRPRKGETVTGHAWVPKFGGKGGNQAVAAARAGAHVRMAGAVGDDAFGRFLRAALEDGGVDATHVETLAGTGSGMSVAISDAGGDYGAVIVSGANIAIDPGRVAAADLWAGASALILQNEVPDAVNVAAARAAKAAGALVCLNAAPYRPLSDDLAGLLDVLVVNAIEAEQFGSRGVAGLDDARAAAEALAARFPVVVVTAGGDGVAGVKRGEPTVTLRARPVTLVSTHGAGDVFVGALVAALTFGKPFDESLSDANEAAGRHVSTTKSAAL</sequence>
<keyword evidence="2" id="KW-1185">Reference proteome</keyword>
<accession>A0ACD4NPU4</accession>
<dbReference type="Proteomes" id="UP001163223">
    <property type="component" value="Chromosome"/>
</dbReference>
<organism evidence="1 2">
    <name type="scientific">Antarcticirhabdus aurantiaca</name>
    <dbReference type="NCBI Taxonomy" id="2606717"/>
    <lineage>
        <taxon>Bacteria</taxon>
        <taxon>Pseudomonadati</taxon>
        <taxon>Pseudomonadota</taxon>
        <taxon>Alphaproteobacteria</taxon>
        <taxon>Hyphomicrobiales</taxon>
        <taxon>Aurantimonadaceae</taxon>
        <taxon>Antarcticirhabdus</taxon>
    </lineage>
</organism>
<protein>
    <submittedName>
        <fullName evidence="1">PfkB family carbohydrate kinase</fullName>
    </submittedName>
</protein>
<evidence type="ECO:0000313" key="2">
    <source>
        <dbReference type="Proteomes" id="UP001163223"/>
    </source>
</evidence>
<name>A0ACD4NPU4_9HYPH</name>
<evidence type="ECO:0000313" key="1">
    <source>
        <dbReference type="EMBL" id="WAJ28852.1"/>
    </source>
</evidence>
<keyword evidence="1" id="KW-0418">Kinase</keyword>
<reference evidence="1" key="1">
    <citation type="submission" date="2022-11" db="EMBL/GenBank/DDBJ databases">
        <title>beta-Carotene-producing bacterium, Jeongeuplla avenae sp. nov., alleviates the salt stress of Arabidopsis seedlings.</title>
        <authorList>
            <person name="Jiang L."/>
            <person name="Lee J."/>
        </authorList>
    </citation>
    <scope>NUCLEOTIDE SEQUENCE</scope>
    <source>
        <strain evidence="1">DY_R2A_6</strain>
    </source>
</reference>
<proteinExistence type="predicted"/>
<keyword evidence="1" id="KW-0808">Transferase</keyword>
<dbReference type="EMBL" id="CP113520">
    <property type="protein sequence ID" value="WAJ28852.1"/>
    <property type="molecule type" value="Genomic_DNA"/>
</dbReference>
<gene>
    <name evidence="1" type="ORF">OXU80_00955</name>
</gene>